<dbReference type="Gene3D" id="3.30.565.10">
    <property type="entry name" value="Histidine kinase-like ATPase, C-terminal domain"/>
    <property type="match status" value="1"/>
</dbReference>
<reference evidence="2 5" key="2">
    <citation type="journal article" date="2014" name="BMC Genomics">
        <title>An improved genome release (version Mt4.0) for the model legume Medicago truncatula.</title>
        <authorList>
            <person name="Tang H."/>
            <person name="Krishnakumar V."/>
            <person name="Bidwell S."/>
            <person name="Rosen B."/>
            <person name="Chan A."/>
            <person name="Zhou S."/>
            <person name="Gentzbittel L."/>
            <person name="Childs K.L."/>
            <person name="Yandell M."/>
            <person name="Gundlach H."/>
            <person name="Mayer K.F."/>
            <person name="Schwartz D.C."/>
            <person name="Town C.D."/>
        </authorList>
    </citation>
    <scope>GENOME REANNOTATION</scope>
    <source>
        <strain evidence="4 5">cv. Jemalong A17</strain>
    </source>
</reference>
<dbReference type="HOGENOM" id="CLU_003046_0_0_1"/>
<dbReference type="GO" id="GO:0016301">
    <property type="term" value="F:kinase activity"/>
    <property type="evidence" value="ECO:0007669"/>
    <property type="project" value="UniProtKB-KW"/>
</dbReference>
<sequence length="1462" mass="165745">MERGMINHNPKKRKLVLNDDDDDTGIRKMRKFKVLLPNGTSVELKVLNTENAMHFGEFVGLIRTRYLQVQRKNESMRKKREINWNSGGLFLEDVSDNKIKNVVDFKNFIPNKCHILRLNDGKGDVADTFENMWDLTPDTDLLLELPEDYNFEAAIADLIDNALQAVWSNEKNSRKLIRVNVTNKKITIFDNGSGMDDSNENSLVKWGKMGASLHRLSKSQAIGGKPPYLMPYFGMYGYGGPIASMHLGRRTFVSSKTKHVKKVYMLLLQREALLKRSNSEATWKTNGGIREPLQDEIRDSHGSFTKVDIFEPKVKDVDINKLQCHLKDIYFPYIQNDDLSERGKTITPIEFQVNGVDLTEIQGGEVATTNLHSCNGPEFVLQLRMSLVQDHGSREFQEANARLRFVYFPFSEGKESIERVLENLTADGYIIKESFENFSRVSVRRLGRLLPDARWTLLPFMDWRNKRVLTNKTRILKRCSLRVKCYVETDAGFKPTQSKTDLAYHNPFTIALKNLGSKISYKDNDVSVEISTASKMLNPLQLEKEYNNWILQMHTRYDEEADAGDDKPVILVNPPNKKALGISDDVVRVHRVLKRKEKTWSHGQRIKVLKGACPGCHNNNVYATIEYFLLEKFEGDPGGEAQIICRPIDIPEENGCSLDVSNDENPTLNIGSSLSLPLSVIDAEKLLPVESIEWERRLNKIQQKSPACIDSPGSNRHKHYKRKQIDVVDSISKSFEKRVTGKPSHCAKKYELLTDDQSPELDVRVGSTFPTLAIACYDIHGNRAPFQTIPDVTVQLQAAKDLYFKVHGTKIGLSTDKMILKIMDAMVTLTSNDLDKIRPSYMTNLIIASENIPLSLSFPCRVSPAYPEHVELKPNIREDQLIPGFIVKELVLEMFDAYRNHVSEGMEVNIVVDGFEMLNHCSAYKVADKGKIDLSGLLKLTAGYGENASISVTFEGRPIFKQDFSIARRILRIASKVPDFCAAGGQLENVKFEIVNIDGDVDTKIHHDNQDYQFHMLTIKSDLINAEESIRYLFKQGCCTVPFIRVPEIEGTFCFEAFHSQYTKLCLAVKVRVIKMSNAKDVAQLLSPDKNIFPLQELSPFNHENNLMISVLNSEGKICQLGSKIKKVEEYLKTCHEEKAEKEKEMLKLRDNVNVNTKEEVITKIKSMENSATSVLCSLSAHEKQQNHFLEDIIGVVALLGSVKSPKLSRMLAEYLGEDQMLGVICRSFDTAVSLYKQNGEIDCLHAEAAGLGEAIISKRFLVMSFEDLRPYKGYLQEHDPQMKLALPNPKLHNGRTPAGFIGYAVNMIDLDSHHLQTRTALGHGLRETVLFSLFKKLHVYETRENMVDALDCIEDGAVSLDGGIIRENRALSIGYGNPSVYFPCTNKLDISPEAMGILTQIEEELLLIEEKIDKATNYHQKCLHKFERKEKKYKKLMDKIEPMAELLEPKPEIGTLVNLAD</sequence>
<evidence type="ECO:0000313" key="5">
    <source>
        <dbReference type="Proteomes" id="UP000002051"/>
    </source>
</evidence>
<dbReference type="EMBL" id="CM001217">
    <property type="protein sequence ID" value="AES58766.2"/>
    <property type="molecule type" value="Genomic_DNA"/>
</dbReference>
<protein>
    <submittedName>
        <fullName evidence="2">Gamma-irradiation and mitomycin C induced protein, putative</fullName>
    </submittedName>
    <submittedName>
        <fullName evidence="3">Putative histidine kinase-like ATPase domain-containing protein</fullName>
    </submittedName>
</protein>
<dbReference type="EnsemblPlants" id="AES58766">
    <property type="protein sequence ID" value="AES58766"/>
    <property type="gene ID" value="MTR_1g008050"/>
</dbReference>
<dbReference type="STRING" id="3880.G7I3I1"/>
<dbReference type="Proteomes" id="UP000002051">
    <property type="component" value="Unassembled WGS sequence"/>
</dbReference>
<dbReference type="PANTHER" id="PTHR33566">
    <property type="entry name" value="EN/SPM-LIKE TRANSPOSON-RELATED"/>
    <property type="match status" value="1"/>
</dbReference>
<evidence type="ECO:0000313" key="2">
    <source>
        <dbReference type="EMBL" id="AES58766.2"/>
    </source>
</evidence>
<dbReference type="Proteomes" id="UP000265566">
    <property type="component" value="Chromosome 1"/>
</dbReference>
<proteinExistence type="predicted"/>
<dbReference type="eggNOG" id="KOG1913">
    <property type="taxonomic scope" value="Eukaryota"/>
</dbReference>
<reference evidence="3" key="4">
    <citation type="journal article" date="2018" name="Nat. Plants">
        <title>Whole-genome landscape of Medicago truncatula symbiotic genes.</title>
        <authorList>
            <person name="Pecrix Y."/>
            <person name="Gamas P."/>
            <person name="Carrere S."/>
        </authorList>
    </citation>
    <scope>NUCLEOTIDE SEQUENCE</scope>
    <source>
        <tissue evidence="3">Leaves</tissue>
    </source>
</reference>
<dbReference type="SUPFAM" id="SSF55874">
    <property type="entry name" value="ATPase domain of HSP90 chaperone/DNA topoisomerase II/histidine kinase"/>
    <property type="match status" value="1"/>
</dbReference>
<evidence type="ECO:0000313" key="4">
    <source>
        <dbReference type="EnsemblPlants" id="AES58766"/>
    </source>
</evidence>
<reference evidence="2 5" key="1">
    <citation type="journal article" date="2011" name="Nature">
        <title>The Medicago genome provides insight into the evolution of rhizobial symbioses.</title>
        <authorList>
            <person name="Young N.D."/>
            <person name="Debelle F."/>
            <person name="Oldroyd G.E."/>
            <person name="Geurts R."/>
            <person name="Cannon S.B."/>
            <person name="Udvardi M.K."/>
            <person name="Benedito V.A."/>
            <person name="Mayer K.F."/>
            <person name="Gouzy J."/>
            <person name="Schoof H."/>
            <person name="Van de Peer Y."/>
            <person name="Proost S."/>
            <person name="Cook D.R."/>
            <person name="Meyers B.C."/>
            <person name="Spannagl M."/>
            <person name="Cheung F."/>
            <person name="De Mita S."/>
            <person name="Krishnakumar V."/>
            <person name="Gundlach H."/>
            <person name="Zhou S."/>
            <person name="Mudge J."/>
            <person name="Bharti A.K."/>
            <person name="Murray J.D."/>
            <person name="Naoumkina M.A."/>
            <person name="Rosen B."/>
            <person name="Silverstein K.A."/>
            <person name="Tang H."/>
            <person name="Rombauts S."/>
            <person name="Zhao P.X."/>
            <person name="Zhou P."/>
            <person name="Barbe V."/>
            <person name="Bardou P."/>
            <person name="Bechner M."/>
            <person name="Bellec A."/>
            <person name="Berger A."/>
            <person name="Berges H."/>
            <person name="Bidwell S."/>
            <person name="Bisseling T."/>
            <person name="Choisne N."/>
            <person name="Couloux A."/>
            <person name="Denny R."/>
            <person name="Deshpande S."/>
            <person name="Dai X."/>
            <person name="Doyle J.J."/>
            <person name="Dudez A.M."/>
            <person name="Farmer A.D."/>
            <person name="Fouteau S."/>
            <person name="Franken C."/>
            <person name="Gibelin C."/>
            <person name="Gish J."/>
            <person name="Goldstein S."/>
            <person name="Gonzalez A.J."/>
            <person name="Green P.J."/>
            <person name="Hallab A."/>
            <person name="Hartog M."/>
            <person name="Hua A."/>
            <person name="Humphray S.J."/>
            <person name="Jeong D.H."/>
            <person name="Jing Y."/>
            <person name="Jocker A."/>
            <person name="Kenton S.M."/>
            <person name="Kim D.J."/>
            <person name="Klee K."/>
            <person name="Lai H."/>
            <person name="Lang C."/>
            <person name="Lin S."/>
            <person name="Macmil S.L."/>
            <person name="Magdelenat G."/>
            <person name="Matthews L."/>
            <person name="McCorrison J."/>
            <person name="Monaghan E.L."/>
            <person name="Mun J.H."/>
            <person name="Najar F.Z."/>
            <person name="Nicholson C."/>
            <person name="Noirot C."/>
            <person name="O'Bleness M."/>
            <person name="Paule C.R."/>
            <person name="Poulain J."/>
            <person name="Prion F."/>
            <person name="Qin B."/>
            <person name="Qu C."/>
            <person name="Retzel E.F."/>
            <person name="Riddle C."/>
            <person name="Sallet E."/>
            <person name="Samain S."/>
            <person name="Samson N."/>
            <person name="Sanders I."/>
            <person name="Saurat O."/>
            <person name="Scarpelli C."/>
            <person name="Schiex T."/>
            <person name="Segurens B."/>
            <person name="Severin A.J."/>
            <person name="Sherrier D.J."/>
            <person name="Shi R."/>
            <person name="Sims S."/>
            <person name="Singer S.R."/>
            <person name="Sinharoy S."/>
            <person name="Sterck L."/>
            <person name="Viollet A."/>
            <person name="Wang B.B."/>
            <person name="Wang K."/>
            <person name="Wang M."/>
            <person name="Wang X."/>
            <person name="Warfsmann J."/>
            <person name="Weissenbach J."/>
            <person name="White D.D."/>
            <person name="White J.D."/>
            <person name="Wiley G.B."/>
            <person name="Wincker P."/>
            <person name="Xing Y."/>
            <person name="Yang L."/>
            <person name="Yao Z."/>
            <person name="Ying F."/>
            <person name="Zhai J."/>
            <person name="Zhou L."/>
            <person name="Zuber A."/>
            <person name="Denarie J."/>
            <person name="Dixon R.A."/>
            <person name="May G.D."/>
            <person name="Schwartz D.C."/>
            <person name="Rogers J."/>
            <person name="Quetier F."/>
            <person name="Town C.D."/>
            <person name="Roe B.A."/>
        </authorList>
    </citation>
    <scope>NUCLEOTIDE SEQUENCE [LARGE SCALE GENOMIC DNA]</scope>
    <source>
        <strain evidence="2">A17</strain>
        <strain evidence="4 5">cv. Jemalong A17</strain>
    </source>
</reference>
<organism evidence="2 5">
    <name type="scientific">Medicago truncatula</name>
    <name type="common">Barrel medic</name>
    <name type="synonym">Medicago tribuloides</name>
    <dbReference type="NCBI Taxonomy" id="3880"/>
    <lineage>
        <taxon>Eukaryota</taxon>
        <taxon>Viridiplantae</taxon>
        <taxon>Streptophyta</taxon>
        <taxon>Embryophyta</taxon>
        <taxon>Tracheophyta</taxon>
        <taxon>Spermatophyta</taxon>
        <taxon>Magnoliopsida</taxon>
        <taxon>eudicotyledons</taxon>
        <taxon>Gunneridae</taxon>
        <taxon>Pentapetalae</taxon>
        <taxon>rosids</taxon>
        <taxon>fabids</taxon>
        <taxon>Fabales</taxon>
        <taxon>Fabaceae</taxon>
        <taxon>Papilionoideae</taxon>
        <taxon>50 kb inversion clade</taxon>
        <taxon>NPAAA clade</taxon>
        <taxon>Hologalegina</taxon>
        <taxon>IRL clade</taxon>
        <taxon>Trifolieae</taxon>
        <taxon>Medicago</taxon>
    </lineage>
</organism>
<dbReference type="OrthoDB" id="10036779at2759"/>
<dbReference type="Pfam" id="PF13589">
    <property type="entry name" value="HATPase_c_3"/>
    <property type="match status" value="1"/>
</dbReference>
<dbReference type="PANTHER" id="PTHR33566:SF1">
    <property type="entry name" value="EN_SPM-LIKE TRANSPOSON-RELATED"/>
    <property type="match status" value="1"/>
</dbReference>
<name>G7I3I1_MEDTR</name>
<accession>A0A0C3UI30</accession>
<evidence type="ECO:0000313" key="3">
    <source>
        <dbReference type="EMBL" id="RHN76724.1"/>
    </source>
</evidence>
<dbReference type="KEGG" id="mtr:11433315"/>
<keyword evidence="5" id="KW-1185">Reference proteome</keyword>
<keyword evidence="3" id="KW-0808">Transferase</keyword>
<feature type="coiled-coil region" evidence="1">
    <location>
        <begin position="1125"/>
        <end position="1152"/>
    </location>
</feature>
<reference evidence="4" key="3">
    <citation type="submission" date="2015-04" db="UniProtKB">
        <authorList>
            <consortium name="EnsemblPlants"/>
        </authorList>
    </citation>
    <scope>IDENTIFICATION</scope>
    <source>
        <strain evidence="4">cv. Jemalong A17</strain>
    </source>
</reference>
<accession>G7I3I1</accession>
<keyword evidence="3" id="KW-0418">Kinase</keyword>
<dbReference type="Gramene" id="rna94">
    <property type="protein sequence ID" value="RHN76724.1"/>
    <property type="gene ID" value="gene94"/>
</dbReference>
<dbReference type="EMBL" id="PSQE01000001">
    <property type="protein sequence ID" value="RHN76724.1"/>
    <property type="molecule type" value="Genomic_DNA"/>
</dbReference>
<evidence type="ECO:0000256" key="1">
    <source>
        <dbReference type="SAM" id="Coils"/>
    </source>
</evidence>
<dbReference type="InterPro" id="IPR036890">
    <property type="entry name" value="HATPase_C_sf"/>
</dbReference>
<gene>
    <name evidence="4" type="primary">11433315</name>
    <name evidence="2" type="ordered locus">MTR_1g008050</name>
    <name evidence="3" type="ORF">MtrunA17_Chr1g0147011</name>
</gene>
<keyword evidence="1" id="KW-0175">Coiled coil</keyword>